<evidence type="ECO:0000256" key="1">
    <source>
        <dbReference type="SAM" id="MobiDB-lite"/>
    </source>
</evidence>
<evidence type="ECO:0000313" key="4">
    <source>
        <dbReference type="EMBL" id="OIQ96887.1"/>
    </source>
</evidence>
<keyword evidence="2" id="KW-1133">Transmembrane helix</keyword>
<keyword evidence="2" id="KW-0472">Membrane</keyword>
<feature type="domain" description="Zinc finger/thioredoxin putative" evidence="3">
    <location>
        <begin position="4"/>
        <end position="39"/>
    </location>
</feature>
<protein>
    <recommendedName>
        <fullName evidence="3">Zinc finger/thioredoxin putative domain-containing protein</fullName>
    </recommendedName>
</protein>
<reference evidence="4" key="1">
    <citation type="submission" date="2016-10" db="EMBL/GenBank/DDBJ databases">
        <title>Sequence of Gallionella enrichment culture.</title>
        <authorList>
            <person name="Poehlein A."/>
            <person name="Muehling M."/>
            <person name="Daniel R."/>
        </authorList>
    </citation>
    <scope>NUCLEOTIDE SEQUENCE</scope>
</reference>
<dbReference type="NCBIfam" id="TIGR02098">
    <property type="entry name" value="MJ0042_CXXC"/>
    <property type="match status" value="1"/>
</dbReference>
<accession>A0A1J5RY40</accession>
<dbReference type="EMBL" id="MLJW01000141">
    <property type="protein sequence ID" value="OIQ96887.1"/>
    <property type="molecule type" value="Genomic_DNA"/>
</dbReference>
<name>A0A1J5RY40_9ZZZZ</name>
<gene>
    <name evidence="4" type="ORF">GALL_210840</name>
</gene>
<proteinExistence type="predicted"/>
<feature type="compositionally biased region" description="Polar residues" evidence="1">
    <location>
        <begin position="52"/>
        <end position="66"/>
    </location>
</feature>
<comment type="caution">
    <text evidence="4">The sequence shown here is derived from an EMBL/GenBank/DDBJ whole genome shotgun (WGS) entry which is preliminary data.</text>
</comment>
<sequence length="273" mass="30724">MRSITHCPSCQTQFFVTEEQLNKHHGQVRCGQCLHVFDAREQFIDEEHDYTDTASSTSDQTENIKPTTSSTVTTDVNVNNAKDNISDEIQTEDQPYNPDNPPEITKKRRINQISIKARNILTLLFASTLLLAAIAQSIYFLRNTIAIYYPASKAYLTQACQSLGCRIDLPKKIEFIVIDDSDMQEDKVYAGLMHLSSTIINQAAFNQAYPNVEITLTDTEDKPKLRRTFTPNEYLSEHTDITKGITAGENIKIQLAITTAGIAVAGYRVFVTY</sequence>
<feature type="region of interest" description="Disordered" evidence="1">
    <location>
        <begin position="49"/>
        <end position="70"/>
    </location>
</feature>
<organism evidence="4">
    <name type="scientific">mine drainage metagenome</name>
    <dbReference type="NCBI Taxonomy" id="410659"/>
    <lineage>
        <taxon>unclassified sequences</taxon>
        <taxon>metagenomes</taxon>
        <taxon>ecological metagenomes</taxon>
    </lineage>
</organism>
<evidence type="ECO:0000256" key="2">
    <source>
        <dbReference type="SAM" id="Phobius"/>
    </source>
</evidence>
<dbReference type="InterPro" id="IPR011723">
    <property type="entry name" value="Znf/thioredoxin_put"/>
</dbReference>
<dbReference type="AlphaFoldDB" id="A0A1J5RY40"/>
<evidence type="ECO:0000259" key="3">
    <source>
        <dbReference type="Pfam" id="PF13719"/>
    </source>
</evidence>
<dbReference type="Pfam" id="PF11906">
    <property type="entry name" value="DUF3426"/>
    <property type="match status" value="1"/>
</dbReference>
<keyword evidence="2" id="KW-0812">Transmembrane</keyword>
<dbReference type="Pfam" id="PF13719">
    <property type="entry name" value="Zn_ribbon_5"/>
    <property type="match status" value="1"/>
</dbReference>
<feature type="transmembrane region" description="Helical" evidence="2">
    <location>
        <begin position="120"/>
        <end position="141"/>
    </location>
</feature>
<dbReference type="InterPro" id="IPR021834">
    <property type="entry name" value="DUF3426"/>
</dbReference>